<dbReference type="AlphaFoldDB" id="A0A509EDZ9"/>
<sequence length="72" mass="7583">MYEWVHKLRLWLWRRQERMLARACKPTGTSDGDWIGANVAASATSSGIGTGSQSGWHGSACLGGTGSGACGE</sequence>
<reference evidence="1 2" key="1">
    <citation type="submission" date="2019-06" db="EMBL/GenBank/DDBJ databases">
        <authorList>
            <person name="Rodrigo-Torres L."/>
            <person name="Arahal R. D."/>
            <person name="Lucena T."/>
        </authorList>
    </citation>
    <scope>NUCLEOTIDE SEQUENCE [LARGE SCALE GENOMIC DNA]</scope>
    <source>
        <strain evidence="1 2">SB0023/3</strain>
    </source>
</reference>
<gene>
    <name evidence="1" type="ORF">MET9862_02254</name>
</gene>
<dbReference type="Proteomes" id="UP000410984">
    <property type="component" value="Unassembled WGS sequence"/>
</dbReference>
<accession>A0A509EDZ9</accession>
<evidence type="ECO:0000313" key="1">
    <source>
        <dbReference type="EMBL" id="VUD71669.1"/>
    </source>
</evidence>
<dbReference type="EMBL" id="CABFPH010000026">
    <property type="protein sequence ID" value="VUD71669.1"/>
    <property type="molecule type" value="Genomic_DNA"/>
</dbReference>
<proteinExistence type="predicted"/>
<dbReference type="OrthoDB" id="9945631at2"/>
<dbReference type="RefSeq" id="WP_142583050.1">
    <property type="nucleotide sequence ID" value="NZ_CABFPH010000026.1"/>
</dbReference>
<keyword evidence="2" id="KW-1185">Reference proteome</keyword>
<protein>
    <submittedName>
        <fullName evidence="1">Uncharacterized protein</fullName>
    </submittedName>
</protein>
<name>A0A509EDZ9_9HYPH</name>
<evidence type="ECO:0000313" key="2">
    <source>
        <dbReference type="Proteomes" id="UP000410984"/>
    </source>
</evidence>
<organism evidence="1 2">
    <name type="scientific">Methylobacterium symbioticum</name>
    <dbReference type="NCBI Taxonomy" id="2584084"/>
    <lineage>
        <taxon>Bacteria</taxon>
        <taxon>Pseudomonadati</taxon>
        <taxon>Pseudomonadota</taxon>
        <taxon>Alphaproteobacteria</taxon>
        <taxon>Hyphomicrobiales</taxon>
        <taxon>Methylobacteriaceae</taxon>
        <taxon>Methylobacterium</taxon>
    </lineage>
</organism>